<organism evidence="2 3">
    <name type="scientific">Steinernema carpocapsae</name>
    <name type="common">Entomopathogenic nematode</name>
    <dbReference type="NCBI Taxonomy" id="34508"/>
    <lineage>
        <taxon>Eukaryota</taxon>
        <taxon>Metazoa</taxon>
        <taxon>Ecdysozoa</taxon>
        <taxon>Nematoda</taxon>
        <taxon>Chromadorea</taxon>
        <taxon>Rhabditida</taxon>
        <taxon>Tylenchina</taxon>
        <taxon>Panagrolaimomorpha</taxon>
        <taxon>Strongyloidoidea</taxon>
        <taxon>Steinernematidae</taxon>
        <taxon>Steinernema</taxon>
    </lineage>
</organism>
<evidence type="ECO:0000313" key="2">
    <source>
        <dbReference type="EMBL" id="TKR95859.1"/>
    </source>
</evidence>
<accession>A0A4U5PGW7</accession>
<proteinExistence type="predicted"/>
<sequence>MDESEATAHLFAQGSRFTLEKPLSAEENPLPAVEKPLPAVEKTKDRRSIVNSTAQIREWTNPWTNSTFR</sequence>
<reference evidence="2 3" key="2">
    <citation type="journal article" date="2019" name="G3 (Bethesda)">
        <title>Hybrid Assembly of the Genome of the Entomopathogenic Nematode Steinernema carpocapsae Identifies the X-Chromosome.</title>
        <authorList>
            <person name="Serra L."/>
            <person name="Macchietto M."/>
            <person name="Macias-Munoz A."/>
            <person name="McGill C.J."/>
            <person name="Rodriguez I.M."/>
            <person name="Rodriguez B."/>
            <person name="Murad R."/>
            <person name="Mortazavi A."/>
        </authorList>
    </citation>
    <scope>NUCLEOTIDE SEQUENCE [LARGE SCALE GENOMIC DNA]</scope>
    <source>
        <strain evidence="2 3">ALL</strain>
    </source>
</reference>
<keyword evidence="3" id="KW-1185">Reference proteome</keyword>
<reference evidence="2 3" key="1">
    <citation type="journal article" date="2015" name="Genome Biol.">
        <title>Comparative genomics of Steinernema reveals deeply conserved gene regulatory networks.</title>
        <authorList>
            <person name="Dillman A.R."/>
            <person name="Macchietto M."/>
            <person name="Porter C.F."/>
            <person name="Rogers A."/>
            <person name="Williams B."/>
            <person name="Antoshechkin I."/>
            <person name="Lee M.M."/>
            <person name="Goodwin Z."/>
            <person name="Lu X."/>
            <person name="Lewis E.E."/>
            <person name="Goodrich-Blair H."/>
            <person name="Stock S.P."/>
            <person name="Adams B.J."/>
            <person name="Sternberg P.W."/>
            <person name="Mortazavi A."/>
        </authorList>
    </citation>
    <scope>NUCLEOTIDE SEQUENCE [LARGE SCALE GENOMIC DNA]</scope>
    <source>
        <strain evidence="2 3">ALL</strain>
    </source>
</reference>
<name>A0A4U5PGW7_STECR</name>
<gene>
    <name evidence="2" type="ORF">L596_009972</name>
</gene>
<dbReference type="AlphaFoldDB" id="A0A4U5PGW7"/>
<feature type="region of interest" description="Disordered" evidence="1">
    <location>
        <begin position="1"/>
        <end position="48"/>
    </location>
</feature>
<evidence type="ECO:0000256" key="1">
    <source>
        <dbReference type="SAM" id="MobiDB-lite"/>
    </source>
</evidence>
<dbReference type="EMBL" id="AZBU02000002">
    <property type="protein sequence ID" value="TKR95859.1"/>
    <property type="molecule type" value="Genomic_DNA"/>
</dbReference>
<protein>
    <submittedName>
        <fullName evidence="2">Uncharacterized protein</fullName>
    </submittedName>
</protein>
<evidence type="ECO:0000313" key="3">
    <source>
        <dbReference type="Proteomes" id="UP000298663"/>
    </source>
</evidence>
<dbReference type="Proteomes" id="UP000298663">
    <property type="component" value="Unassembled WGS sequence"/>
</dbReference>
<comment type="caution">
    <text evidence="2">The sequence shown here is derived from an EMBL/GenBank/DDBJ whole genome shotgun (WGS) entry which is preliminary data.</text>
</comment>